<dbReference type="SUPFAM" id="SSF52980">
    <property type="entry name" value="Restriction endonuclease-like"/>
    <property type="match status" value="1"/>
</dbReference>
<dbReference type="KEGG" id="mhor:MSHOH_1494"/>
<gene>
    <name evidence="3" type="ORF">MSHOH_1494</name>
</gene>
<dbReference type="PANTHER" id="PTHR30015">
    <property type="entry name" value="MRR RESTRICTION SYSTEM PROTEIN"/>
    <property type="match status" value="1"/>
</dbReference>
<dbReference type="InterPro" id="IPR011856">
    <property type="entry name" value="tRNA_endonuc-like_dom_sf"/>
</dbReference>
<dbReference type="GO" id="GO:0015666">
    <property type="term" value="F:restriction endodeoxyribonuclease activity"/>
    <property type="evidence" value="ECO:0007669"/>
    <property type="project" value="TreeGrafter"/>
</dbReference>
<protein>
    <recommendedName>
        <fullName evidence="2">Restriction endonuclease type IV Mrr domain-containing protein</fullName>
    </recommendedName>
</protein>
<evidence type="ECO:0000313" key="4">
    <source>
        <dbReference type="Proteomes" id="UP000033101"/>
    </source>
</evidence>
<feature type="domain" description="Restriction endonuclease type IV Mrr" evidence="2">
    <location>
        <begin position="15"/>
        <end position="125"/>
    </location>
</feature>
<name>A0A0E3SD55_9EURY</name>
<proteinExistence type="predicted"/>
<dbReference type="GO" id="GO:0003677">
    <property type="term" value="F:DNA binding"/>
    <property type="evidence" value="ECO:0007669"/>
    <property type="project" value="InterPro"/>
</dbReference>
<accession>A0A0E3SD55</accession>
<evidence type="ECO:0000313" key="3">
    <source>
        <dbReference type="EMBL" id="AKB77977.1"/>
    </source>
</evidence>
<dbReference type="InterPro" id="IPR052906">
    <property type="entry name" value="Type_IV_Methyl-Rstrct_Enzyme"/>
</dbReference>
<keyword evidence="1" id="KW-0175">Coiled coil</keyword>
<dbReference type="PATRIC" id="fig|1434110.4.peg.1867"/>
<dbReference type="InterPro" id="IPR007560">
    <property type="entry name" value="Restrct_endonuc_IV_Mrr"/>
</dbReference>
<dbReference type="AlphaFoldDB" id="A0A0E3SD55"/>
<reference evidence="3 4" key="1">
    <citation type="submission" date="2014-07" db="EMBL/GenBank/DDBJ databases">
        <title>Methanogenic archaea and the global carbon cycle.</title>
        <authorList>
            <person name="Henriksen J.R."/>
            <person name="Luke J."/>
            <person name="Reinhart S."/>
            <person name="Benedict M.N."/>
            <person name="Youngblut N.D."/>
            <person name="Metcalf M.E."/>
            <person name="Whitaker R.J."/>
            <person name="Metcalf W.W."/>
        </authorList>
    </citation>
    <scope>NUCLEOTIDE SEQUENCE [LARGE SCALE GENOMIC DNA]</scope>
    <source>
        <strain evidence="3 4">HB-1</strain>
    </source>
</reference>
<dbReference type="Pfam" id="PF04471">
    <property type="entry name" value="Mrr_cat"/>
    <property type="match status" value="1"/>
</dbReference>
<dbReference type="Proteomes" id="UP000033101">
    <property type="component" value="Chromosome"/>
</dbReference>
<dbReference type="RefSeq" id="WP_052730765.1">
    <property type="nucleotide sequence ID" value="NZ_CP009516.1"/>
</dbReference>
<organism evidence="3 4">
    <name type="scientific">Methanosarcina horonobensis HB-1 = JCM 15518</name>
    <dbReference type="NCBI Taxonomy" id="1434110"/>
    <lineage>
        <taxon>Archaea</taxon>
        <taxon>Methanobacteriati</taxon>
        <taxon>Methanobacteriota</taxon>
        <taxon>Stenosarchaea group</taxon>
        <taxon>Methanomicrobia</taxon>
        <taxon>Methanosarcinales</taxon>
        <taxon>Methanosarcinaceae</taxon>
        <taxon>Methanosarcina</taxon>
    </lineage>
</organism>
<dbReference type="EMBL" id="CP009516">
    <property type="protein sequence ID" value="AKB77977.1"/>
    <property type="molecule type" value="Genomic_DNA"/>
</dbReference>
<evidence type="ECO:0000259" key="2">
    <source>
        <dbReference type="Pfam" id="PF04471"/>
    </source>
</evidence>
<feature type="coiled-coil region" evidence="1">
    <location>
        <begin position="277"/>
        <end position="334"/>
    </location>
</feature>
<sequence length="374" mass="44311">MQQLEINYENKFSFDHLNSTQFEEFCFELLECLGFRNVNWRKGTGHASSPSDQGRDIECERVLEDVVDGELIIEKWFVECKHYKTGVPPEKIQGVLSWATSKRPDRVLIIASNFLSNQCKNSLDDYVRENRPPFKIKYWEKKDLEKVTQGHSLLLKKYNIGYDFSFINIMHPNHLLYIKDLHIFKLDSFFKIMDNIEATKRDKILGYAYSSIIRPKFRKPTTMNETFRNLLLDEVSYENFKSKCYETEKKNKNISVATYVTDIVLKTCFRLGDTTTLDQSIKNLESLRESIQNELLKEKESENHYSVEVIESTLEKINRQLDNIQDQNEEYRSIYNFFCEYVLSFLFEEEMLEIINFDPTKFKELFNVDSKASQ</sequence>
<dbReference type="GeneID" id="25419402"/>
<keyword evidence="4" id="KW-1185">Reference proteome</keyword>
<dbReference type="Gene3D" id="3.40.1350.10">
    <property type="match status" value="1"/>
</dbReference>
<dbReference type="HOGENOM" id="CLU_738911_0_0_2"/>
<dbReference type="PANTHER" id="PTHR30015:SF7">
    <property type="entry name" value="TYPE IV METHYL-DIRECTED RESTRICTION ENZYME ECOKMRR"/>
    <property type="match status" value="1"/>
</dbReference>
<dbReference type="InterPro" id="IPR011335">
    <property type="entry name" value="Restrct_endonuc-II-like"/>
</dbReference>
<dbReference type="GO" id="GO:0009307">
    <property type="term" value="P:DNA restriction-modification system"/>
    <property type="evidence" value="ECO:0007669"/>
    <property type="project" value="InterPro"/>
</dbReference>
<evidence type="ECO:0000256" key="1">
    <source>
        <dbReference type="SAM" id="Coils"/>
    </source>
</evidence>
<dbReference type="STRING" id="1434110.MSHOH_1494"/>